<dbReference type="EMBL" id="CP003169">
    <property type="protein sequence ID" value="AEV73771.1"/>
    <property type="molecule type" value="Genomic_DNA"/>
</dbReference>
<accession>G8RNS0</accession>
<evidence type="ECO:0000259" key="2">
    <source>
        <dbReference type="Pfam" id="PF00582"/>
    </source>
</evidence>
<sequence>MEQPVKTPVVVGIDGSKHAIRAAIWAVDEAVSRDTPLLLMAVIDRRSHHRDREYERAQAALHRAWKAAEETGQPVKLESNVVEGDPVTELIEVSRTAEMVCVGARGTGDSVHHDPGSVAVALAQGAFAPVAIVQRRHTRKRSGAGQWVVAALETATGSHAVLDTAFVEAVLRKAPVLALTPWSATGIPKAVLHESIRDKLDQYLAEADDDVEIQMSTLPMSDHIANLIEQSADIDQLVIIGPDDPGFVTDVIDPKLRKKLRHTDCSILILRHRADRDAEQEEMSPNPA</sequence>
<comment type="similarity">
    <text evidence="1">Belongs to the universal stress protein A family.</text>
</comment>
<dbReference type="Pfam" id="PF00582">
    <property type="entry name" value="Usp"/>
    <property type="match status" value="1"/>
</dbReference>
<dbReference type="SUPFAM" id="SSF52402">
    <property type="entry name" value="Adenine nucleotide alpha hydrolases-like"/>
    <property type="match status" value="1"/>
</dbReference>
<dbReference type="PRINTS" id="PR01438">
    <property type="entry name" value="UNVRSLSTRESS"/>
</dbReference>
<gene>
    <name evidence="3" type="ordered locus">MycrhN_3245</name>
</gene>
<dbReference type="InterPro" id="IPR006015">
    <property type="entry name" value="Universal_stress_UspA"/>
</dbReference>
<keyword evidence="4" id="KW-1185">Reference proteome</keyword>
<organism evidence="3 4">
    <name type="scientific">Mycolicibacterium rhodesiae (strain NBB3)</name>
    <name type="common">Mycobacterium rhodesiae</name>
    <dbReference type="NCBI Taxonomy" id="710685"/>
    <lineage>
        <taxon>Bacteria</taxon>
        <taxon>Bacillati</taxon>
        <taxon>Actinomycetota</taxon>
        <taxon>Actinomycetes</taxon>
        <taxon>Mycobacteriales</taxon>
        <taxon>Mycobacteriaceae</taxon>
        <taxon>Mycolicibacterium</taxon>
    </lineage>
</organism>
<dbReference type="Gene3D" id="3.40.50.620">
    <property type="entry name" value="HUPs"/>
    <property type="match status" value="2"/>
</dbReference>
<dbReference type="HOGENOM" id="CLU_049301_2_3_11"/>
<name>G8RNS0_MYCRN</name>
<dbReference type="InterPro" id="IPR014729">
    <property type="entry name" value="Rossmann-like_a/b/a_fold"/>
</dbReference>
<dbReference type="OrthoDB" id="4702919at2"/>
<feature type="domain" description="UspA" evidence="2">
    <location>
        <begin position="8"/>
        <end position="133"/>
    </location>
</feature>
<dbReference type="PATRIC" id="fig|710685.3.peg.3254"/>
<proteinExistence type="inferred from homology"/>
<dbReference type="Proteomes" id="UP000005442">
    <property type="component" value="Chromosome"/>
</dbReference>
<dbReference type="STRING" id="710685.MycrhN_3245"/>
<dbReference type="PANTHER" id="PTHR46553:SF3">
    <property type="entry name" value="ADENINE NUCLEOTIDE ALPHA HYDROLASES-LIKE SUPERFAMILY PROTEIN"/>
    <property type="match status" value="1"/>
</dbReference>
<evidence type="ECO:0000313" key="3">
    <source>
        <dbReference type="EMBL" id="AEV73771.1"/>
    </source>
</evidence>
<evidence type="ECO:0000256" key="1">
    <source>
        <dbReference type="ARBA" id="ARBA00008791"/>
    </source>
</evidence>
<dbReference type="AlphaFoldDB" id="G8RNS0"/>
<dbReference type="KEGG" id="mrh:MycrhN_3245"/>
<dbReference type="PANTHER" id="PTHR46553">
    <property type="entry name" value="ADENINE NUCLEOTIDE ALPHA HYDROLASES-LIKE SUPERFAMILY PROTEIN"/>
    <property type="match status" value="1"/>
</dbReference>
<evidence type="ECO:0000313" key="4">
    <source>
        <dbReference type="Proteomes" id="UP000005442"/>
    </source>
</evidence>
<dbReference type="eggNOG" id="COG0589">
    <property type="taxonomic scope" value="Bacteria"/>
</dbReference>
<reference evidence="3 4" key="1">
    <citation type="submission" date="2011-12" db="EMBL/GenBank/DDBJ databases">
        <title>Complete sequence of Mycobacterium rhodesiae NBB3.</title>
        <authorList>
            <consortium name="US DOE Joint Genome Institute"/>
            <person name="Lucas S."/>
            <person name="Han J."/>
            <person name="Lapidus A."/>
            <person name="Cheng J.-F."/>
            <person name="Goodwin L."/>
            <person name="Pitluck S."/>
            <person name="Peters L."/>
            <person name="Mikhailova N."/>
            <person name="Gu W."/>
            <person name="Detter J.C."/>
            <person name="Han C."/>
            <person name="Tapia R."/>
            <person name="Land M."/>
            <person name="Hauser L."/>
            <person name="Kyrpides N."/>
            <person name="Ivanova N."/>
            <person name="Pagani I."/>
            <person name="Mattes T."/>
            <person name="Holmes A."/>
            <person name="Rutledge P."/>
            <person name="Paulsen I."/>
            <person name="Coleman N."/>
            <person name="Woyke T."/>
        </authorList>
    </citation>
    <scope>NUCLEOTIDE SEQUENCE [LARGE SCALE GENOMIC DNA]</scope>
    <source>
        <strain evidence="3 4">NBB3</strain>
    </source>
</reference>
<protein>
    <submittedName>
        <fullName evidence="3">Universal stress protein UspA-like protein</fullName>
    </submittedName>
</protein>
<dbReference type="InterPro" id="IPR006016">
    <property type="entry name" value="UspA"/>
</dbReference>